<dbReference type="GO" id="GO:0016836">
    <property type="term" value="F:hydro-lyase activity"/>
    <property type="evidence" value="ECO:0007669"/>
    <property type="project" value="UniProtKB-ARBA"/>
</dbReference>
<evidence type="ECO:0000313" key="4">
    <source>
        <dbReference type="EMBL" id="PWJ77939.1"/>
    </source>
</evidence>
<evidence type="ECO:0000313" key="5">
    <source>
        <dbReference type="Proteomes" id="UP000245412"/>
    </source>
</evidence>
<comment type="similarity">
    <text evidence="2">Belongs to the FldB/FldC dehydratase alpha/beta subunit family.</text>
</comment>
<reference evidence="4 5" key="1">
    <citation type="submission" date="2018-05" db="EMBL/GenBank/DDBJ databases">
        <authorList>
            <person name="Goeker M."/>
            <person name="Huntemann M."/>
            <person name="Clum A."/>
            <person name="Pillay M."/>
            <person name="Palaniappan K."/>
            <person name="Varghese N."/>
            <person name="Mikhailova N."/>
            <person name="Stamatis D."/>
            <person name="Reddy T."/>
            <person name="Daum C."/>
            <person name="Shapiro N."/>
            <person name="Ivanova N."/>
            <person name="Kyrpides N."/>
            <person name="Woyke T."/>
        </authorList>
    </citation>
    <scope>NUCLEOTIDE SEQUENCE [LARGE SCALE GENOMIC DNA]</scope>
    <source>
        <strain evidence="4 5">DSM 26524</strain>
    </source>
</reference>
<dbReference type="InterPro" id="IPR010327">
    <property type="entry name" value="FldB/FldC_alpha/beta"/>
</dbReference>
<comment type="caution">
    <text evidence="4">The sequence shown here is derived from an EMBL/GenBank/DDBJ whole genome shotgun (WGS) entry which is preliminary data.</text>
</comment>
<evidence type="ECO:0000256" key="3">
    <source>
        <dbReference type="ARBA" id="ARBA00023014"/>
    </source>
</evidence>
<accession>A0AB73T7U6</accession>
<dbReference type="Pfam" id="PF06050">
    <property type="entry name" value="HGD-D"/>
    <property type="match status" value="1"/>
</dbReference>
<dbReference type="GO" id="GO:0051536">
    <property type="term" value="F:iron-sulfur cluster binding"/>
    <property type="evidence" value="ECO:0007669"/>
    <property type="project" value="UniProtKB-KW"/>
</dbReference>
<evidence type="ECO:0000256" key="1">
    <source>
        <dbReference type="ARBA" id="ARBA00001966"/>
    </source>
</evidence>
<keyword evidence="3" id="KW-0411">Iron-sulfur</keyword>
<dbReference type="Gene3D" id="3.40.50.11900">
    <property type="match status" value="1"/>
</dbReference>
<organism evidence="4 5">
    <name type="scientific">Murimonas intestini</name>
    <dbReference type="NCBI Taxonomy" id="1337051"/>
    <lineage>
        <taxon>Bacteria</taxon>
        <taxon>Bacillati</taxon>
        <taxon>Bacillota</taxon>
        <taxon>Clostridia</taxon>
        <taxon>Lachnospirales</taxon>
        <taxon>Lachnospiraceae</taxon>
        <taxon>Murimonas</taxon>
    </lineage>
</organism>
<comment type="cofactor">
    <cofactor evidence="1">
        <name>[4Fe-4S] cluster</name>
        <dbReference type="ChEBI" id="CHEBI:49883"/>
    </cofactor>
</comment>
<keyword evidence="3" id="KW-0408">Iron</keyword>
<dbReference type="AlphaFoldDB" id="A0AB73T7U6"/>
<keyword evidence="5" id="KW-1185">Reference proteome</keyword>
<keyword evidence="3" id="KW-0479">Metal-binding</keyword>
<name>A0AB73T7U6_9FIRM</name>
<sequence>MEVNGQGATKSKAVKKLKATAAAGAYQKEWFFKLKKRVEDGEHFAYLNADVPMEVLRTMDIPFVVNQWWAAICGAKRMTPKYYGLLKKEGYRDDLCSYCATAFAESLDPDDHKTDPEGKPLGPWGGLPSPTLAITRLTCDCQGKIFELFARRHGADFYAMENTVPDKTPGGWYEMAADNWEELYDKDRLDMAVEELKELIRFLEMKTGKMFDKNRLIGVMNLINEQEGWYRKIRDLIAASHPVPVTVVDTINAVMQAQWQRGTRWAADHARGLYEEIKELADNKEAAVPGERYRLMWIGRGIWHDFSFYQRFEKKYGAVFVWSMYLAMGADAYIRNHVEEDPLRALAARYIGMEDFLHMPPWNSQWYLQQARQNDIDGVVYMVPENCMQAVEGSYFIKKTLEDAGIPVLLFKADPVDARKWDAGSMTCLVEDFIEKRVIKDGPDTSCSETHGNLGKEGVENGV</sequence>
<proteinExistence type="inferred from homology"/>
<dbReference type="EMBL" id="QGGY01000002">
    <property type="protein sequence ID" value="PWJ77939.1"/>
    <property type="molecule type" value="Genomic_DNA"/>
</dbReference>
<evidence type="ECO:0000256" key="2">
    <source>
        <dbReference type="ARBA" id="ARBA00005806"/>
    </source>
</evidence>
<dbReference type="PANTHER" id="PTHR30548:SF1">
    <property type="entry name" value="DEHYDRATASE SUBUNIT MJ0007-RELATED"/>
    <property type="match status" value="1"/>
</dbReference>
<dbReference type="RefSeq" id="WP_109624892.1">
    <property type="nucleotide sequence ID" value="NZ_CABJAT010000002.1"/>
</dbReference>
<dbReference type="PANTHER" id="PTHR30548">
    <property type="entry name" value="2-HYDROXYGLUTARYL-COA DEHYDRATASE, D-COMPONENT-RELATED"/>
    <property type="match status" value="1"/>
</dbReference>
<dbReference type="Proteomes" id="UP000245412">
    <property type="component" value="Unassembled WGS sequence"/>
</dbReference>
<protein>
    <submittedName>
        <fullName evidence="4">Benzoyl-CoA reductase/2-hydroxyglutaryl-CoA dehydratase subunit BcrC/BadD/HgdB</fullName>
    </submittedName>
</protein>
<gene>
    <name evidence="4" type="ORF">C7383_10272</name>
</gene>